<dbReference type="Pfam" id="PF00172">
    <property type="entry name" value="Zn_clus"/>
    <property type="match status" value="1"/>
</dbReference>
<comment type="caution">
    <text evidence="4">The sequence shown here is derived from an EMBL/GenBank/DDBJ whole genome shotgun (WGS) entry which is preliminary data.</text>
</comment>
<dbReference type="EMBL" id="CABFNP030001299">
    <property type="protein sequence ID" value="CAI6098900.1"/>
    <property type="molecule type" value="Genomic_DNA"/>
</dbReference>
<dbReference type="GO" id="GO:0005634">
    <property type="term" value="C:nucleus"/>
    <property type="evidence" value="ECO:0007669"/>
    <property type="project" value="UniProtKB-SubCell"/>
</dbReference>
<dbReference type="CDD" id="cd00067">
    <property type="entry name" value="GAL4"/>
    <property type="match status" value="1"/>
</dbReference>
<comment type="subcellular location">
    <subcellularLocation>
        <location evidence="1">Nucleus</location>
    </subcellularLocation>
</comment>
<dbReference type="GO" id="GO:0045944">
    <property type="term" value="P:positive regulation of transcription by RNA polymerase II"/>
    <property type="evidence" value="ECO:0007669"/>
    <property type="project" value="TreeGrafter"/>
</dbReference>
<gene>
    <name evidence="4" type="ORF">CCHLO57077_00002917</name>
</gene>
<proteinExistence type="predicted"/>
<dbReference type="Proteomes" id="UP001160390">
    <property type="component" value="Unassembled WGS sequence"/>
</dbReference>
<dbReference type="InterPro" id="IPR036864">
    <property type="entry name" value="Zn2-C6_fun-type_DNA-bd_sf"/>
</dbReference>
<dbReference type="SUPFAM" id="SSF57701">
    <property type="entry name" value="Zn2/Cys6 DNA-binding domain"/>
    <property type="match status" value="1"/>
</dbReference>
<dbReference type="PANTHER" id="PTHR37534">
    <property type="entry name" value="TRANSCRIPTIONAL ACTIVATOR PROTEIN UGA3"/>
    <property type="match status" value="1"/>
</dbReference>
<keyword evidence="2" id="KW-0539">Nucleus</keyword>
<evidence type="ECO:0000313" key="4">
    <source>
        <dbReference type="EMBL" id="CAI6098900.1"/>
    </source>
</evidence>
<name>A0AA35QBF1_9HYPO</name>
<dbReference type="SMART" id="SM00066">
    <property type="entry name" value="GAL4"/>
    <property type="match status" value="1"/>
</dbReference>
<sequence>MGTRRAREGETRTRTGCNECRQRRVKCPGRRDLTKRPEQKPACKPCRMLGRRCSYNQVLRWQRVQSCSKVATLDTRSTEDWMFLHAYSVDLSARPLPHLLPEAALDDPPDDDAANIKALEWPNTDDDDVFDMPYEEIQPRAWLDPLAMSKMEVYLWTYFHGAIAPTCVLNPSVNPYQAILLRIAASTGKSSPLFNIIMAISARERSILGSREYDSVAIGYHHEALRLLRKETCKMEEGTMDQSSQAQILATVMSLIFLDIMSDCSSSWVIHSDFARSLVQNFRNTRVSLDSDIDALFNFVGGYIVIHEVYAHTAWNAKPSIGSGSPVTVMCDDVNLQTLTGCSTDLFQILADVNSLAADFSALSKLDYGDPELLSGLEERRLYLERRLHQQTPVNESAIHDEDTPESVLAIEIKRLTGQLHLYSRVDNLGPYDPCITRLSSKILSLVKRLSTRSNLILWPLFMVATLGIGVECDAERALILEKLHLLQQKRQMRYIKKARDIIVEVWKRRDFGGSETHLGWTILEQVAQSERISLF</sequence>
<protein>
    <recommendedName>
        <fullName evidence="3">Zn(2)-C6 fungal-type domain-containing protein</fullName>
    </recommendedName>
</protein>
<evidence type="ECO:0000313" key="5">
    <source>
        <dbReference type="Proteomes" id="UP001160390"/>
    </source>
</evidence>
<dbReference type="GO" id="GO:0000981">
    <property type="term" value="F:DNA-binding transcription factor activity, RNA polymerase II-specific"/>
    <property type="evidence" value="ECO:0007669"/>
    <property type="project" value="InterPro"/>
</dbReference>
<dbReference type="Gene3D" id="4.10.240.10">
    <property type="entry name" value="Zn(2)-C6 fungal-type DNA-binding domain"/>
    <property type="match status" value="1"/>
</dbReference>
<reference evidence="4" key="1">
    <citation type="submission" date="2023-01" db="EMBL/GenBank/DDBJ databases">
        <authorList>
            <person name="Piombo E."/>
        </authorList>
    </citation>
    <scope>NUCLEOTIDE SEQUENCE</scope>
</reference>
<evidence type="ECO:0000256" key="1">
    <source>
        <dbReference type="ARBA" id="ARBA00004123"/>
    </source>
</evidence>
<dbReference type="PROSITE" id="PS50048">
    <property type="entry name" value="ZN2_CY6_FUNGAL_2"/>
    <property type="match status" value="1"/>
</dbReference>
<dbReference type="AlphaFoldDB" id="A0AA35QBF1"/>
<evidence type="ECO:0000259" key="3">
    <source>
        <dbReference type="PROSITE" id="PS50048"/>
    </source>
</evidence>
<evidence type="ECO:0000256" key="2">
    <source>
        <dbReference type="ARBA" id="ARBA00023242"/>
    </source>
</evidence>
<dbReference type="Pfam" id="PF11951">
    <property type="entry name" value="Fungal_trans_2"/>
    <property type="match status" value="1"/>
</dbReference>
<keyword evidence="5" id="KW-1185">Reference proteome</keyword>
<feature type="domain" description="Zn(2)-C6 fungal-type" evidence="3">
    <location>
        <begin position="16"/>
        <end position="55"/>
    </location>
</feature>
<dbReference type="PANTHER" id="PTHR37534:SF49">
    <property type="entry name" value="LYSINE BIOSYNTHESIS REGULATORY PROTEIN LYS14"/>
    <property type="match status" value="1"/>
</dbReference>
<dbReference type="InterPro" id="IPR001138">
    <property type="entry name" value="Zn2Cys6_DnaBD"/>
</dbReference>
<dbReference type="GO" id="GO:0008270">
    <property type="term" value="F:zinc ion binding"/>
    <property type="evidence" value="ECO:0007669"/>
    <property type="project" value="InterPro"/>
</dbReference>
<dbReference type="GO" id="GO:0000976">
    <property type="term" value="F:transcription cis-regulatory region binding"/>
    <property type="evidence" value="ECO:0007669"/>
    <property type="project" value="TreeGrafter"/>
</dbReference>
<organism evidence="4 5">
    <name type="scientific">Clonostachys chloroleuca</name>
    <dbReference type="NCBI Taxonomy" id="1926264"/>
    <lineage>
        <taxon>Eukaryota</taxon>
        <taxon>Fungi</taxon>
        <taxon>Dikarya</taxon>
        <taxon>Ascomycota</taxon>
        <taxon>Pezizomycotina</taxon>
        <taxon>Sordariomycetes</taxon>
        <taxon>Hypocreomycetidae</taxon>
        <taxon>Hypocreales</taxon>
        <taxon>Bionectriaceae</taxon>
        <taxon>Clonostachys</taxon>
    </lineage>
</organism>
<accession>A0AA35QBF1</accession>
<dbReference type="InterPro" id="IPR021858">
    <property type="entry name" value="Fun_TF"/>
</dbReference>